<dbReference type="CDD" id="cd05387">
    <property type="entry name" value="BY-kinase"/>
    <property type="match status" value="1"/>
</dbReference>
<evidence type="ECO:0000256" key="8">
    <source>
        <dbReference type="ARBA" id="ARBA00022777"/>
    </source>
</evidence>
<dbReference type="Gene3D" id="3.40.50.300">
    <property type="entry name" value="P-loop containing nucleotide triphosphate hydrolases"/>
    <property type="match status" value="1"/>
</dbReference>
<feature type="domain" description="Polysaccharide chain length determinant N-terminal" evidence="15">
    <location>
        <begin position="16"/>
        <end position="107"/>
    </location>
</feature>
<sequence>MIGKSESKSGKQNACDELDLRKIVGFLIDRIRTIVMVTAAFSFTGLLYAFLSTPVYHADALVQVEPANGNSVMRTLSELLPAETPVSAREIQLITSRTLIGKTVAQLNLDTQIGFNGFPFLGNKLHRLMSAEVPKLQVERFETTDRVTGEIYTLENLGRNQYRLTTPSGAVAQGNVGERLTTPELTLQVTQLRSSAGDTFSLQKRDVSEVIGELQKRIQIRDQGKDTGLLTINITGSDPEQIKNIVQKVTENYAEQSIQRKSEQAEKSLGFLKTQLPVVREKLDKAETKLNLYRSMNNSVDLTLEAKSMLENMVQLDGQINQLILKETEVSKLYTKQHPAYSALREKIQVLENDKNALAKKVDKLPLTQQEILRLTRDVQSGQIVYMQLMDKEQELNISKASTIGTVHIIDPATTARKPVNPGKFLIILVFTFLGAVSSVIFILAKTALIRGVNSAEMLEDIGLNVFSSVPVSLWQHKKHHAGTKSSPAGGLLALENPADCAIEALRNLRTSLHFTMLEAGSKVLMISGASPDVGKTFISSNLAAVITQVGKKVLYIDADMRRGYSHILFNKMNEFGLSDILAGTVEFSSAIHNTAVEGLDIITRGKIPRNPSELLLREECAGLLEWASKKYDVIILDVPPILAVTDAAIIGKYAGVSLLVAKFEMSTVREMESSIQIFARHNISVSGVILNSVINRTSNYYNYGKYAYYKYESASN</sequence>
<dbReference type="Pfam" id="PF02706">
    <property type="entry name" value="Wzz"/>
    <property type="match status" value="1"/>
</dbReference>
<dbReference type="Pfam" id="PF23607">
    <property type="entry name" value="WZC_N"/>
    <property type="match status" value="1"/>
</dbReference>
<dbReference type="InterPro" id="IPR025669">
    <property type="entry name" value="AAA_dom"/>
</dbReference>
<comment type="caution">
    <text evidence="18">The sequence shown here is derived from an EMBL/GenBank/DDBJ whole genome shotgun (WGS) entry which is preliminary data.</text>
</comment>
<organism evidence="18 19">
    <name type="scientific">Rahnella victoriana</name>
    <dbReference type="NCBI Taxonomy" id="1510570"/>
    <lineage>
        <taxon>Bacteria</taxon>
        <taxon>Pseudomonadati</taxon>
        <taxon>Pseudomonadota</taxon>
        <taxon>Gammaproteobacteria</taxon>
        <taxon>Enterobacterales</taxon>
        <taxon>Yersiniaceae</taxon>
        <taxon>Rahnella</taxon>
    </lineage>
</organism>
<comment type="similarity">
    <text evidence="2">Belongs to the etk/wzc family.</text>
</comment>
<keyword evidence="7" id="KW-0547">Nucleotide-binding</keyword>
<evidence type="ECO:0000259" key="16">
    <source>
        <dbReference type="Pfam" id="PF13614"/>
    </source>
</evidence>
<dbReference type="Pfam" id="PF13614">
    <property type="entry name" value="AAA_31"/>
    <property type="match status" value="1"/>
</dbReference>
<keyword evidence="12" id="KW-0829">Tyrosine-protein kinase</keyword>
<evidence type="ECO:0000256" key="14">
    <source>
        <dbReference type="SAM" id="Phobius"/>
    </source>
</evidence>
<evidence type="ECO:0000256" key="3">
    <source>
        <dbReference type="ARBA" id="ARBA00022475"/>
    </source>
</evidence>
<evidence type="ECO:0000313" key="19">
    <source>
        <dbReference type="Proteomes" id="UP000600307"/>
    </source>
</evidence>
<keyword evidence="8" id="KW-0418">Kinase</keyword>
<feature type="transmembrane region" description="Helical" evidence="14">
    <location>
        <begin position="31"/>
        <end position="51"/>
    </location>
</feature>
<evidence type="ECO:0000256" key="6">
    <source>
        <dbReference type="ARBA" id="ARBA00022692"/>
    </source>
</evidence>
<keyword evidence="3" id="KW-1003">Cell membrane</keyword>
<dbReference type="EMBL" id="JADOBH010000001">
    <property type="protein sequence ID" value="MBF7954442.1"/>
    <property type="molecule type" value="Genomic_DNA"/>
</dbReference>
<comment type="catalytic activity">
    <reaction evidence="13">
        <text>L-tyrosyl-[protein] + ATP = O-phospho-L-tyrosyl-[protein] + ADP + H(+)</text>
        <dbReference type="Rhea" id="RHEA:10596"/>
        <dbReference type="Rhea" id="RHEA-COMP:10136"/>
        <dbReference type="Rhea" id="RHEA-COMP:20101"/>
        <dbReference type="ChEBI" id="CHEBI:15378"/>
        <dbReference type="ChEBI" id="CHEBI:30616"/>
        <dbReference type="ChEBI" id="CHEBI:46858"/>
        <dbReference type="ChEBI" id="CHEBI:61978"/>
        <dbReference type="ChEBI" id="CHEBI:456216"/>
    </reaction>
</comment>
<evidence type="ECO:0000256" key="11">
    <source>
        <dbReference type="ARBA" id="ARBA00023136"/>
    </source>
</evidence>
<dbReference type="Proteomes" id="UP000600307">
    <property type="component" value="Unassembled WGS sequence"/>
</dbReference>
<dbReference type="InterPro" id="IPR050445">
    <property type="entry name" value="Bact_polysacc_biosynth/exp"/>
</dbReference>
<dbReference type="InterPro" id="IPR027417">
    <property type="entry name" value="P-loop_NTPase"/>
</dbReference>
<evidence type="ECO:0000256" key="9">
    <source>
        <dbReference type="ARBA" id="ARBA00022840"/>
    </source>
</evidence>
<keyword evidence="11 14" id="KW-0472">Membrane</keyword>
<evidence type="ECO:0000256" key="5">
    <source>
        <dbReference type="ARBA" id="ARBA00022679"/>
    </source>
</evidence>
<dbReference type="InterPro" id="IPR003856">
    <property type="entry name" value="LPS_length_determ_N"/>
</dbReference>
<keyword evidence="19" id="KW-1185">Reference proteome</keyword>
<dbReference type="InterPro" id="IPR032807">
    <property type="entry name" value="GNVR"/>
</dbReference>
<reference evidence="18 19" key="1">
    <citation type="submission" date="2020-11" db="EMBL/GenBank/DDBJ databases">
        <title>Taxonomic investigation of Rahnella spp.</title>
        <authorList>
            <person name="Lee S.D."/>
        </authorList>
    </citation>
    <scope>NUCLEOTIDE SEQUENCE [LARGE SCALE GENOMIC DNA]</scope>
    <source>
        <strain evidence="18 19">SAP-10</strain>
    </source>
</reference>
<evidence type="ECO:0000313" key="18">
    <source>
        <dbReference type="EMBL" id="MBF7954442.1"/>
    </source>
</evidence>
<dbReference type="EC" id="2.7.10.2" evidence="18"/>
<dbReference type="Pfam" id="PF13807">
    <property type="entry name" value="GNVR"/>
    <property type="match status" value="1"/>
</dbReference>
<keyword evidence="9" id="KW-0067">ATP-binding</keyword>
<dbReference type="InterPro" id="IPR005702">
    <property type="entry name" value="Wzc-like_C"/>
</dbReference>
<evidence type="ECO:0000256" key="4">
    <source>
        <dbReference type="ARBA" id="ARBA00022519"/>
    </source>
</evidence>
<evidence type="ECO:0000256" key="13">
    <source>
        <dbReference type="ARBA" id="ARBA00053015"/>
    </source>
</evidence>
<evidence type="ECO:0000256" key="12">
    <source>
        <dbReference type="ARBA" id="ARBA00023137"/>
    </source>
</evidence>
<feature type="transmembrane region" description="Helical" evidence="14">
    <location>
        <begin position="425"/>
        <end position="445"/>
    </location>
</feature>
<comment type="subcellular location">
    <subcellularLocation>
        <location evidence="1">Cell inner membrane</location>
        <topology evidence="1">Multi-pass membrane protein</topology>
    </subcellularLocation>
</comment>
<dbReference type="SUPFAM" id="SSF52540">
    <property type="entry name" value="P-loop containing nucleoside triphosphate hydrolases"/>
    <property type="match status" value="1"/>
</dbReference>
<dbReference type="NCBIfam" id="TIGR01007">
    <property type="entry name" value="eps_fam"/>
    <property type="match status" value="1"/>
</dbReference>
<feature type="domain" description="AAA" evidence="16">
    <location>
        <begin position="525"/>
        <end position="648"/>
    </location>
</feature>
<dbReference type="PANTHER" id="PTHR32309">
    <property type="entry name" value="TYROSINE-PROTEIN KINASE"/>
    <property type="match status" value="1"/>
</dbReference>
<keyword evidence="10 14" id="KW-1133">Transmembrane helix</keyword>
<proteinExistence type="inferred from homology"/>
<dbReference type="GO" id="GO:0004715">
    <property type="term" value="F:non-membrane spanning protein tyrosine kinase activity"/>
    <property type="evidence" value="ECO:0007669"/>
    <property type="project" value="UniProtKB-EC"/>
</dbReference>
<evidence type="ECO:0000256" key="2">
    <source>
        <dbReference type="ARBA" id="ARBA00008883"/>
    </source>
</evidence>
<evidence type="ECO:0000256" key="7">
    <source>
        <dbReference type="ARBA" id="ARBA00022741"/>
    </source>
</evidence>
<name>A0ABS0DKM4_9GAMM</name>
<dbReference type="PANTHER" id="PTHR32309:SF32">
    <property type="entry name" value="TYROSINE-PROTEIN KINASE ETK-RELATED"/>
    <property type="match status" value="1"/>
</dbReference>
<evidence type="ECO:0000256" key="1">
    <source>
        <dbReference type="ARBA" id="ARBA00004429"/>
    </source>
</evidence>
<keyword evidence="6 14" id="KW-0812">Transmembrane</keyword>
<gene>
    <name evidence="18" type="ORF">IV431_02600</name>
</gene>
<dbReference type="RefSeq" id="WP_195816696.1">
    <property type="nucleotide sequence ID" value="NZ_JADOBH010000001.1"/>
</dbReference>
<feature type="domain" description="Tyrosine-protein kinase G-rich" evidence="17">
    <location>
        <begin position="368"/>
        <end position="448"/>
    </location>
</feature>
<evidence type="ECO:0000259" key="17">
    <source>
        <dbReference type="Pfam" id="PF13807"/>
    </source>
</evidence>
<keyword evidence="4" id="KW-0997">Cell inner membrane</keyword>
<evidence type="ECO:0000259" key="15">
    <source>
        <dbReference type="Pfam" id="PF02706"/>
    </source>
</evidence>
<protein>
    <submittedName>
        <fullName evidence="18">Polysaccharide biosynthesis tyrosine autokinase</fullName>
        <ecNumber evidence="18">2.7.10.2</ecNumber>
    </submittedName>
</protein>
<accession>A0ABS0DKM4</accession>
<evidence type="ECO:0000256" key="10">
    <source>
        <dbReference type="ARBA" id="ARBA00022989"/>
    </source>
</evidence>
<keyword evidence="5 18" id="KW-0808">Transferase</keyword>